<accession>A0A482WWF0</accession>
<dbReference type="Proteomes" id="UP000291343">
    <property type="component" value="Unassembled WGS sequence"/>
</dbReference>
<dbReference type="STRING" id="195883.A0A482WWF0"/>
<dbReference type="InParanoid" id="A0A482WWF0"/>
<dbReference type="GO" id="GO:0005765">
    <property type="term" value="C:lysosomal membrane"/>
    <property type="evidence" value="ECO:0007669"/>
    <property type="project" value="TreeGrafter"/>
</dbReference>
<gene>
    <name evidence="1" type="ORF">LSTR_LSTR015826</name>
</gene>
<dbReference type="EMBL" id="QKKF02023178">
    <property type="protein sequence ID" value="RZF37844.1"/>
    <property type="molecule type" value="Genomic_DNA"/>
</dbReference>
<evidence type="ECO:0000313" key="1">
    <source>
        <dbReference type="EMBL" id="RZF37844.1"/>
    </source>
</evidence>
<sequence length="124" mass="14653">MNPEAQSSPVDEDCIGLLEIEMRRKLKFFFMNPVEKWQAKRRFPYKFLVQVVKIVLVTIQLCLFAHNRYNHVTYTWNSRITFSHLFLKGWDPTREVSSYPPALGPLAIYDKETFYQTLDYAVVG</sequence>
<dbReference type="GO" id="GO:0005886">
    <property type="term" value="C:plasma membrane"/>
    <property type="evidence" value="ECO:0007669"/>
    <property type="project" value="TreeGrafter"/>
</dbReference>
<evidence type="ECO:0000313" key="2">
    <source>
        <dbReference type="Proteomes" id="UP000291343"/>
    </source>
</evidence>
<reference evidence="1 2" key="1">
    <citation type="journal article" date="2017" name="Gigascience">
        <title>Genome sequence of the small brown planthopper, Laodelphax striatellus.</title>
        <authorList>
            <person name="Zhu J."/>
            <person name="Jiang F."/>
            <person name="Wang X."/>
            <person name="Yang P."/>
            <person name="Bao Y."/>
            <person name="Zhao W."/>
            <person name="Wang W."/>
            <person name="Lu H."/>
            <person name="Wang Q."/>
            <person name="Cui N."/>
            <person name="Li J."/>
            <person name="Chen X."/>
            <person name="Luo L."/>
            <person name="Yu J."/>
            <person name="Kang L."/>
            <person name="Cui F."/>
        </authorList>
    </citation>
    <scope>NUCLEOTIDE SEQUENCE [LARGE SCALE GENOMIC DNA]</scope>
    <source>
        <strain evidence="1">Lst14</strain>
    </source>
</reference>
<keyword evidence="2" id="KW-1185">Reference proteome</keyword>
<comment type="caution">
    <text evidence="1">The sequence shown here is derived from an EMBL/GenBank/DDBJ whole genome shotgun (WGS) entry which is preliminary data.</text>
</comment>
<dbReference type="PANTHER" id="PTHR12127:SF7">
    <property type="entry name" value="SD02261P"/>
    <property type="match status" value="1"/>
</dbReference>
<dbReference type="AlphaFoldDB" id="A0A482WWF0"/>
<dbReference type="PANTHER" id="PTHR12127">
    <property type="entry name" value="MUCOLIPIN"/>
    <property type="match status" value="1"/>
</dbReference>
<dbReference type="GO" id="GO:0072345">
    <property type="term" value="F:NAADP-sensitive calcium-release channel activity"/>
    <property type="evidence" value="ECO:0007669"/>
    <property type="project" value="TreeGrafter"/>
</dbReference>
<proteinExistence type="predicted"/>
<organism evidence="1 2">
    <name type="scientific">Laodelphax striatellus</name>
    <name type="common">Small brown planthopper</name>
    <name type="synonym">Delphax striatella</name>
    <dbReference type="NCBI Taxonomy" id="195883"/>
    <lineage>
        <taxon>Eukaryota</taxon>
        <taxon>Metazoa</taxon>
        <taxon>Ecdysozoa</taxon>
        <taxon>Arthropoda</taxon>
        <taxon>Hexapoda</taxon>
        <taxon>Insecta</taxon>
        <taxon>Pterygota</taxon>
        <taxon>Neoptera</taxon>
        <taxon>Paraneoptera</taxon>
        <taxon>Hemiptera</taxon>
        <taxon>Auchenorrhyncha</taxon>
        <taxon>Fulgoroidea</taxon>
        <taxon>Delphacidae</taxon>
        <taxon>Criomorphinae</taxon>
        <taxon>Laodelphax</taxon>
    </lineage>
</organism>
<dbReference type="OrthoDB" id="263481at2759"/>
<name>A0A482WWF0_LAOST</name>
<dbReference type="InterPro" id="IPR039031">
    <property type="entry name" value="Mucolipin"/>
</dbReference>
<protein>
    <recommendedName>
        <fullName evidence="3">Mucolipin-3</fullName>
    </recommendedName>
</protein>
<evidence type="ECO:0008006" key="3">
    <source>
        <dbReference type="Google" id="ProtNLM"/>
    </source>
</evidence>
<feature type="non-terminal residue" evidence="1">
    <location>
        <position position="124"/>
    </location>
</feature>